<feature type="transmembrane region" description="Helical" evidence="17">
    <location>
        <begin position="488"/>
        <end position="507"/>
    </location>
</feature>
<protein>
    <recommendedName>
        <fullName evidence="15">Peptide hydrolase</fullName>
        <ecNumber evidence="15">3.4.-.-</ecNumber>
    </recommendedName>
</protein>
<dbReference type="AlphaFoldDB" id="A0A2J6R6P1"/>
<evidence type="ECO:0000256" key="13">
    <source>
        <dbReference type="ARBA" id="ARBA00023136"/>
    </source>
</evidence>
<dbReference type="CDD" id="cd03875">
    <property type="entry name" value="M28_Fxna_like"/>
    <property type="match status" value="1"/>
</dbReference>
<evidence type="ECO:0000256" key="2">
    <source>
        <dbReference type="ARBA" id="ARBA00003273"/>
    </source>
</evidence>
<gene>
    <name evidence="21" type="ORF">L207DRAFT_534542</name>
</gene>
<evidence type="ECO:0000256" key="10">
    <source>
        <dbReference type="ARBA" id="ARBA00022833"/>
    </source>
</evidence>
<dbReference type="EMBL" id="KZ613954">
    <property type="protein sequence ID" value="PMD34188.1"/>
    <property type="molecule type" value="Genomic_DNA"/>
</dbReference>
<organism evidence="21 22">
    <name type="scientific">Hyaloscypha variabilis (strain UAMH 11265 / GT02V1 / F)</name>
    <name type="common">Meliniomyces variabilis</name>
    <dbReference type="NCBI Taxonomy" id="1149755"/>
    <lineage>
        <taxon>Eukaryota</taxon>
        <taxon>Fungi</taxon>
        <taxon>Dikarya</taxon>
        <taxon>Ascomycota</taxon>
        <taxon>Pezizomycotina</taxon>
        <taxon>Leotiomycetes</taxon>
        <taxon>Helotiales</taxon>
        <taxon>Hyaloscyphaceae</taxon>
        <taxon>Hyaloscypha</taxon>
        <taxon>Hyaloscypha variabilis</taxon>
    </lineage>
</organism>
<evidence type="ECO:0000256" key="11">
    <source>
        <dbReference type="ARBA" id="ARBA00022989"/>
    </source>
</evidence>
<evidence type="ECO:0000256" key="9">
    <source>
        <dbReference type="ARBA" id="ARBA00022801"/>
    </source>
</evidence>
<dbReference type="InterPro" id="IPR053976">
    <property type="entry name" value="PFF1_TM"/>
</dbReference>
<dbReference type="GO" id="GO:0006508">
    <property type="term" value="P:proteolysis"/>
    <property type="evidence" value="ECO:0007669"/>
    <property type="project" value="UniProtKB-KW"/>
</dbReference>
<comment type="cofactor">
    <cofactor evidence="1">
        <name>Zn(2+)</name>
        <dbReference type="ChEBI" id="CHEBI:29105"/>
    </cofactor>
</comment>
<keyword evidence="5" id="KW-0926">Vacuole</keyword>
<evidence type="ECO:0000259" key="20">
    <source>
        <dbReference type="Pfam" id="PF22251"/>
    </source>
</evidence>
<evidence type="ECO:0000256" key="3">
    <source>
        <dbReference type="ARBA" id="ARBA00004128"/>
    </source>
</evidence>
<dbReference type="InterPro" id="IPR048024">
    <property type="entry name" value="Fxna-like_M28_dom"/>
</dbReference>
<keyword evidence="9 15" id="KW-0378">Hydrolase</keyword>
<dbReference type="GO" id="GO:0046872">
    <property type="term" value="F:metal ion binding"/>
    <property type="evidence" value="ECO:0007669"/>
    <property type="project" value="UniProtKB-KW"/>
</dbReference>
<sequence length="1025" mass="113506">MICYNPFAFVPKVVTLTTAVVYLAIFIPIIVIHETVPSAPKNLTVYRGLNLTEAWLDLAELTNGYHPYNSRRNDEVREWLLRRIAGILDDNGAQYSAVSDSKSQIKQVTSTNYDTQEPTLEDDIDSMITDHDELRVRSSSPSVVIFNDLVANYTGSALTKPGQTGRRLGISTYFEGNNIIVYIRGTEDPNGDWWKSAKPSLKTIHGKGGVMVNAHFDSVSTGYGATDNGVGVITALQLVKYFTTDGNTPKRGVVAVFNNGEEDGLYGAKAFLSHPMASFVHTFLNLEGAGGGGRSTMFRATDTEVTRAYGNARHPFSTVVTNDGFSLGVIRSETDYIIFRAEGYRGIDVAFWEPRSVYHTDEDDTKHTSVDSLWHMLSASVETMKYLTSHTSEFVGPRGDKDEKKVENGRGTPGVWFDLFGQALAVFRLSSLFAWSLAILIASPLILILITFLLVRQDKYYLFSGEIKKEGSDDPVISLHGWRGFSRFPITLIVSAAITTGAAFLLRKVNPLIIYSSQYSVWAMSISLFYCLFWFFMAGSNSVRPTALHRTYAFLWMFSFGWLLLVAAAVFEDRMKIGGSYMFVIYVSAIFLATLITLSELFALPTKSSVVEASLDDQETRAGLAAVPHSDDIVNDGGDANGHDDSGAAEATETTPLFGGHNHRSAIGTTFSRGYQRSITGHLDGAGDDSHGKHHVFGNEQTWSEKLPSWTWLLQFLLIGPFILIVIGQVGLFVVAGLAQTGTDGSSLLLPYLLVALFSILLVLPVTPFMHRITHQIPTFLFLVFVGTLIYNLSAFPFSINNRYKAYFQQTVDLESGVNRVYINGLEEYVRDIISFIPSASGQTISCEKKPTIRDGLAFCSYEGPAPKVVDNFKDGVPPEKAFDSWLTYNVTRVKGENKATFRISGLETKACIIRFDEPFSAFSVEGAAPSDGRWPEVPETGSDQIKLWHRDWNREWVVDVEWPVSEGKKPGDEGRNGRVVCLWSDHNYPGVIPALDEVKRFAPKWTSIVKSMDGLVEGSKPFIV</sequence>
<feature type="transmembrane region" description="Helical" evidence="17">
    <location>
        <begin position="551"/>
        <end position="571"/>
    </location>
</feature>
<feature type="transmembrane region" description="Helical" evidence="17">
    <location>
        <begin position="13"/>
        <end position="32"/>
    </location>
</feature>
<evidence type="ECO:0000256" key="15">
    <source>
        <dbReference type="RuleBase" id="RU361240"/>
    </source>
</evidence>
<evidence type="ECO:0000256" key="17">
    <source>
        <dbReference type="SAM" id="Phobius"/>
    </source>
</evidence>
<comment type="similarity">
    <text evidence="4 15">Belongs to the peptidase M28 family.</text>
</comment>
<evidence type="ECO:0000313" key="22">
    <source>
        <dbReference type="Proteomes" id="UP000235786"/>
    </source>
</evidence>
<dbReference type="PANTHER" id="PTHR12147">
    <property type="entry name" value="METALLOPEPTIDASE M28 FAMILY MEMBER"/>
    <property type="match status" value="1"/>
</dbReference>
<feature type="transmembrane region" description="Helical" evidence="17">
    <location>
        <begin position="583"/>
        <end position="604"/>
    </location>
</feature>
<dbReference type="InterPro" id="IPR053975">
    <property type="entry name" value="PFF1_C"/>
</dbReference>
<feature type="transmembrane region" description="Helical" evidence="17">
    <location>
        <begin position="779"/>
        <end position="800"/>
    </location>
</feature>
<keyword evidence="13 17" id="KW-0472">Membrane</keyword>
<evidence type="ECO:0000313" key="21">
    <source>
        <dbReference type="EMBL" id="PMD34188.1"/>
    </source>
</evidence>
<dbReference type="STRING" id="1149755.A0A2J6R6P1"/>
<feature type="transmembrane region" description="Helical" evidence="17">
    <location>
        <begin position="432"/>
        <end position="455"/>
    </location>
</feature>
<dbReference type="Proteomes" id="UP000235786">
    <property type="component" value="Unassembled WGS sequence"/>
</dbReference>
<dbReference type="Gene3D" id="3.40.630.10">
    <property type="entry name" value="Zn peptidases"/>
    <property type="match status" value="1"/>
</dbReference>
<evidence type="ECO:0000256" key="16">
    <source>
        <dbReference type="SAM" id="MobiDB-lite"/>
    </source>
</evidence>
<dbReference type="SUPFAM" id="SSF53187">
    <property type="entry name" value="Zn-dependent exopeptidases"/>
    <property type="match status" value="1"/>
</dbReference>
<feature type="transmembrane region" description="Helical" evidence="17">
    <location>
        <begin position="748"/>
        <end position="767"/>
    </location>
</feature>
<feature type="domain" description="Vacuolar membrane protease transmembrane" evidence="20">
    <location>
        <begin position="487"/>
        <end position="777"/>
    </location>
</feature>
<keyword evidence="8 15" id="KW-0479">Metal-binding</keyword>
<keyword evidence="7 17" id="KW-0812">Transmembrane</keyword>
<keyword evidence="6 15" id="KW-0645">Protease</keyword>
<feature type="transmembrane region" description="Helical" evidence="17">
    <location>
        <begin position="519"/>
        <end position="539"/>
    </location>
</feature>
<proteinExistence type="inferred from homology"/>
<evidence type="ECO:0000256" key="8">
    <source>
        <dbReference type="ARBA" id="ARBA00022723"/>
    </source>
</evidence>
<evidence type="ECO:0000256" key="14">
    <source>
        <dbReference type="ARBA" id="ARBA00023180"/>
    </source>
</evidence>
<name>A0A2J6R6P1_HYAVF</name>
<evidence type="ECO:0000259" key="19">
    <source>
        <dbReference type="Pfam" id="PF22250"/>
    </source>
</evidence>
<evidence type="ECO:0000256" key="1">
    <source>
        <dbReference type="ARBA" id="ARBA00001947"/>
    </source>
</evidence>
<dbReference type="Pfam" id="PF04389">
    <property type="entry name" value="Peptidase_M28"/>
    <property type="match status" value="1"/>
</dbReference>
<dbReference type="Pfam" id="PF22250">
    <property type="entry name" value="PFF1_C"/>
    <property type="match status" value="1"/>
</dbReference>
<evidence type="ECO:0000256" key="6">
    <source>
        <dbReference type="ARBA" id="ARBA00022670"/>
    </source>
</evidence>
<keyword evidence="10 15" id="KW-0862">Zinc</keyword>
<dbReference type="OrthoDB" id="76293at2759"/>
<evidence type="ECO:0000256" key="7">
    <source>
        <dbReference type="ARBA" id="ARBA00022692"/>
    </source>
</evidence>
<evidence type="ECO:0000256" key="5">
    <source>
        <dbReference type="ARBA" id="ARBA00022554"/>
    </source>
</evidence>
<evidence type="ECO:0000256" key="4">
    <source>
        <dbReference type="ARBA" id="ARBA00010918"/>
    </source>
</evidence>
<keyword evidence="12 21" id="KW-0482">Metalloprotease</keyword>
<feature type="domain" description="Vacuolar membrane protease C-terminal" evidence="19">
    <location>
        <begin position="805"/>
        <end position="1018"/>
    </location>
</feature>
<evidence type="ECO:0000259" key="18">
    <source>
        <dbReference type="Pfam" id="PF04389"/>
    </source>
</evidence>
<dbReference type="Pfam" id="PF22251">
    <property type="entry name" value="PFF1_TM"/>
    <property type="match status" value="1"/>
</dbReference>
<feature type="domain" description="Peptidase M28" evidence="18">
    <location>
        <begin position="208"/>
        <end position="381"/>
    </location>
</feature>
<dbReference type="PANTHER" id="PTHR12147:SF58">
    <property type="entry name" value="VACUOLAR MEMBRANE PROTEASE"/>
    <property type="match status" value="1"/>
</dbReference>
<keyword evidence="14" id="KW-0325">Glycoprotein</keyword>
<feature type="region of interest" description="Disordered" evidence="16">
    <location>
        <begin position="635"/>
        <end position="661"/>
    </location>
</feature>
<dbReference type="GO" id="GO:0008235">
    <property type="term" value="F:metalloexopeptidase activity"/>
    <property type="evidence" value="ECO:0007669"/>
    <property type="project" value="InterPro"/>
</dbReference>
<reference evidence="21 22" key="1">
    <citation type="submission" date="2016-04" db="EMBL/GenBank/DDBJ databases">
        <title>A degradative enzymes factory behind the ericoid mycorrhizal symbiosis.</title>
        <authorList>
            <consortium name="DOE Joint Genome Institute"/>
            <person name="Martino E."/>
            <person name="Morin E."/>
            <person name="Grelet G."/>
            <person name="Kuo A."/>
            <person name="Kohler A."/>
            <person name="Daghino S."/>
            <person name="Barry K."/>
            <person name="Choi C."/>
            <person name="Cichocki N."/>
            <person name="Clum A."/>
            <person name="Copeland A."/>
            <person name="Hainaut M."/>
            <person name="Haridas S."/>
            <person name="Labutti K."/>
            <person name="Lindquist E."/>
            <person name="Lipzen A."/>
            <person name="Khouja H.-R."/>
            <person name="Murat C."/>
            <person name="Ohm R."/>
            <person name="Olson A."/>
            <person name="Spatafora J."/>
            <person name="Veneault-Fourrey C."/>
            <person name="Henrissat B."/>
            <person name="Grigoriev I."/>
            <person name="Martin F."/>
            <person name="Perotto S."/>
        </authorList>
    </citation>
    <scope>NUCLEOTIDE SEQUENCE [LARGE SCALE GENOMIC DNA]</scope>
    <source>
        <strain evidence="21 22">F</strain>
    </source>
</reference>
<dbReference type="EC" id="3.4.-.-" evidence="15"/>
<dbReference type="InterPro" id="IPR045175">
    <property type="entry name" value="M28_fam"/>
</dbReference>
<comment type="subcellular location">
    <subcellularLocation>
        <location evidence="3">Vacuole membrane</location>
        <topology evidence="3">Multi-pass membrane protein</topology>
    </subcellularLocation>
</comment>
<dbReference type="InterPro" id="IPR007484">
    <property type="entry name" value="Peptidase_M28"/>
</dbReference>
<accession>A0A2J6R6P1</accession>
<evidence type="ECO:0000256" key="12">
    <source>
        <dbReference type="ARBA" id="ARBA00023049"/>
    </source>
</evidence>
<feature type="transmembrane region" description="Helical" evidence="17">
    <location>
        <begin position="712"/>
        <end position="736"/>
    </location>
</feature>
<keyword evidence="22" id="KW-1185">Reference proteome</keyword>
<keyword evidence="11 17" id="KW-1133">Transmembrane helix</keyword>
<dbReference type="GO" id="GO:0005774">
    <property type="term" value="C:vacuolar membrane"/>
    <property type="evidence" value="ECO:0007669"/>
    <property type="project" value="UniProtKB-SubCell"/>
</dbReference>
<comment type="function">
    <text evidence="2">May be involved in vacuolar sorting and osmoregulation.</text>
</comment>